<dbReference type="OrthoDB" id="408631at2759"/>
<evidence type="ECO:0000256" key="3">
    <source>
        <dbReference type="RuleBase" id="RU361235"/>
    </source>
</evidence>
<reference evidence="5 6" key="1">
    <citation type="submission" date="2015-01" db="EMBL/GenBank/DDBJ databases">
        <title>The Genome Sequence of Exophiala spinifera CBS89968.</title>
        <authorList>
            <consortium name="The Broad Institute Genomics Platform"/>
            <person name="Cuomo C."/>
            <person name="de Hoog S."/>
            <person name="Gorbushina A."/>
            <person name="Stielow B."/>
            <person name="Teixiera M."/>
            <person name="Abouelleil A."/>
            <person name="Chapman S.B."/>
            <person name="Priest M."/>
            <person name="Young S.K."/>
            <person name="Wortman J."/>
            <person name="Nusbaum C."/>
            <person name="Birren B."/>
        </authorList>
    </citation>
    <scope>NUCLEOTIDE SEQUENCE [LARGE SCALE GENOMIC DNA]</scope>
    <source>
        <strain evidence="5 6">CBS 89968</strain>
    </source>
</reference>
<evidence type="ECO:0000256" key="2">
    <source>
        <dbReference type="ARBA" id="ARBA00022801"/>
    </source>
</evidence>
<dbReference type="GO" id="GO:0016787">
    <property type="term" value="F:hydrolase activity"/>
    <property type="evidence" value="ECO:0007669"/>
    <property type="project" value="UniProtKB-KW"/>
</dbReference>
<evidence type="ECO:0000313" key="5">
    <source>
        <dbReference type="EMBL" id="KIW13786.1"/>
    </source>
</evidence>
<dbReference type="Gene3D" id="3.40.50.1820">
    <property type="entry name" value="alpha/beta hydrolase"/>
    <property type="match status" value="1"/>
</dbReference>
<protein>
    <recommendedName>
        <fullName evidence="3">Carboxylic ester hydrolase</fullName>
        <ecNumber evidence="3">3.1.1.-</ecNumber>
    </recommendedName>
</protein>
<dbReference type="HOGENOM" id="CLU_006586_10_5_1"/>
<feature type="signal peptide" evidence="3">
    <location>
        <begin position="1"/>
        <end position="24"/>
    </location>
</feature>
<dbReference type="SUPFAM" id="SSF53474">
    <property type="entry name" value="alpha/beta-Hydrolases"/>
    <property type="match status" value="1"/>
</dbReference>
<dbReference type="PANTHER" id="PTHR11559">
    <property type="entry name" value="CARBOXYLESTERASE"/>
    <property type="match status" value="1"/>
</dbReference>
<evidence type="ECO:0000259" key="4">
    <source>
        <dbReference type="Pfam" id="PF00135"/>
    </source>
</evidence>
<dbReference type="PROSITE" id="PS00122">
    <property type="entry name" value="CARBOXYLESTERASE_B_1"/>
    <property type="match status" value="1"/>
</dbReference>
<dbReference type="InterPro" id="IPR002018">
    <property type="entry name" value="CarbesteraseB"/>
</dbReference>
<dbReference type="InterPro" id="IPR029058">
    <property type="entry name" value="AB_hydrolase_fold"/>
</dbReference>
<feature type="domain" description="Carboxylesterase type B" evidence="4">
    <location>
        <begin position="45"/>
        <end position="538"/>
    </location>
</feature>
<dbReference type="Pfam" id="PF00135">
    <property type="entry name" value="COesterase"/>
    <property type="match status" value="1"/>
</dbReference>
<dbReference type="InterPro" id="IPR019826">
    <property type="entry name" value="Carboxylesterase_B_AS"/>
</dbReference>
<keyword evidence="6" id="KW-1185">Reference proteome</keyword>
<keyword evidence="3" id="KW-0732">Signal</keyword>
<proteinExistence type="inferred from homology"/>
<evidence type="ECO:0000256" key="1">
    <source>
        <dbReference type="ARBA" id="ARBA00005964"/>
    </source>
</evidence>
<name>A0A0D1YFB9_9EURO</name>
<dbReference type="STRING" id="91928.A0A0D1YFB9"/>
<sequence>MAKSNTHMSATLLLVFLSLGLSQSQSLPKVDLGYQIHQAISYNSEYQYYNFSNIRYAQAPVGDLRFAAPVAPQGRNEAVQNGSVGAICPQAQASWVPMAYQYAAAVLANRSSSFNITQAEEVIAQTPFDELPVGSPRLGELPPRDPREREDCLFLDVMVPRSVFERAANKSANGAPVLIWIFGGGYVTGSKYDFDPRGMLEAATKDDGEGLIYVAMNYRVGAFGWLGGPTLEAAGGTPNAGFFDQRLAMQWVQDHIHLFGGDPNRVTIQGESAGGKCCSVVNHLLAFGGEKKPPFQRAIANSAGIIQSYSNQVVENVTQSFLSLLNVTTIEAARHAPSRDIIMANARQELASAYGLFLYNPVPDGVFMRQLPSLALLSGHFAKNISVFYSYTQNEGLLFVPPSLQKEEDVTPWLRTVYPTIVDAVATHIQTVLYPPVYDGSQPYLNLPQRIALIIREMAVSCNADFLRQAYLTRTYTYRFDVGPSLHGSDQAYVSWDGRAGTNASQSFFAPLARQVQSYFVNFIQTGNPNAQGLPPFPIEGANSSANRLTASGFLTQPDPEKNPRCAWWAKALAT</sequence>
<evidence type="ECO:0000313" key="6">
    <source>
        <dbReference type="Proteomes" id="UP000053328"/>
    </source>
</evidence>
<dbReference type="RefSeq" id="XP_016234002.1">
    <property type="nucleotide sequence ID" value="XM_016383299.1"/>
</dbReference>
<dbReference type="GeneID" id="27336060"/>
<dbReference type="VEuPathDB" id="FungiDB:PV08_08977"/>
<gene>
    <name evidence="5" type="ORF">PV08_08977</name>
</gene>
<keyword evidence="2 3" id="KW-0378">Hydrolase</keyword>
<accession>A0A0D1YFB9</accession>
<feature type="chain" id="PRO_5005112332" description="Carboxylic ester hydrolase" evidence="3">
    <location>
        <begin position="25"/>
        <end position="575"/>
    </location>
</feature>
<dbReference type="InterPro" id="IPR050309">
    <property type="entry name" value="Type-B_Carboxylest/Lipase"/>
</dbReference>
<dbReference type="Proteomes" id="UP000053328">
    <property type="component" value="Unassembled WGS sequence"/>
</dbReference>
<comment type="similarity">
    <text evidence="1 3">Belongs to the type-B carboxylesterase/lipase family.</text>
</comment>
<dbReference type="EMBL" id="KN847497">
    <property type="protein sequence ID" value="KIW13786.1"/>
    <property type="molecule type" value="Genomic_DNA"/>
</dbReference>
<dbReference type="AlphaFoldDB" id="A0A0D1YFB9"/>
<organism evidence="5 6">
    <name type="scientific">Exophiala spinifera</name>
    <dbReference type="NCBI Taxonomy" id="91928"/>
    <lineage>
        <taxon>Eukaryota</taxon>
        <taxon>Fungi</taxon>
        <taxon>Dikarya</taxon>
        <taxon>Ascomycota</taxon>
        <taxon>Pezizomycotina</taxon>
        <taxon>Eurotiomycetes</taxon>
        <taxon>Chaetothyriomycetidae</taxon>
        <taxon>Chaetothyriales</taxon>
        <taxon>Herpotrichiellaceae</taxon>
        <taxon>Exophiala</taxon>
    </lineage>
</organism>
<dbReference type="ESTHER" id="9euro-a0a0d1yfb9">
    <property type="family name" value="Fungal_carboxylesterase_lipase"/>
</dbReference>
<dbReference type="EC" id="3.1.1.-" evidence="3"/>